<comment type="caution">
    <text evidence="7">The sequence shown here is derived from an EMBL/GenBank/DDBJ whole genome shotgun (WGS) entry which is preliminary data.</text>
</comment>
<dbReference type="InterPro" id="IPR019108">
    <property type="entry name" value="Caa3_assmbl_CtaG-rel"/>
</dbReference>
<gene>
    <name evidence="7" type="ORF">GRI69_15335</name>
</gene>
<dbReference type="GO" id="GO:0005886">
    <property type="term" value="C:plasma membrane"/>
    <property type="evidence" value="ECO:0007669"/>
    <property type="project" value="UniProtKB-SubCell"/>
</dbReference>
<feature type="transmembrane region" description="Helical" evidence="6">
    <location>
        <begin position="24"/>
        <end position="45"/>
    </location>
</feature>
<reference evidence="7 8" key="1">
    <citation type="submission" date="2019-12" db="EMBL/GenBank/DDBJ databases">
        <title>Genomic-based taxomic classification of the family Erythrobacteraceae.</title>
        <authorList>
            <person name="Xu L."/>
        </authorList>
    </citation>
    <scope>NUCLEOTIDE SEQUENCE [LARGE SCALE GENOMIC DNA]</scope>
    <source>
        <strain evidence="7 8">DSM 17792</strain>
    </source>
</reference>
<keyword evidence="4 6" id="KW-1133">Transmembrane helix</keyword>
<keyword evidence="3 6" id="KW-0812">Transmembrane</keyword>
<proteinExistence type="predicted"/>
<name>A0A844XVQ8_9SPHN</name>
<keyword evidence="5 6" id="KW-0472">Membrane</keyword>
<evidence type="ECO:0000256" key="4">
    <source>
        <dbReference type="ARBA" id="ARBA00022989"/>
    </source>
</evidence>
<evidence type="ECO:0000313" key="8">
    <source>
        <dbReference type="Proteomes" id="UP000448199"/>
    </source>
</evidence>
<keyword evidence="2" id="KW-1003">Cell membrane</keyword>
<feature type="transmembrane region" description="Helical" evidence="6">
    <location>
        <begin position="108"/>
        <end position="125"/>
    </location>
</feature>
<protein>
    <submittedName>
        <fullName evidence="7">Cytochrome c oxidase assembly protein</fullName>
    </submittedName>
</protein>
<dbReference type="Proteomes" id="UP000448199">
    <property type="component" value="Unassembled WGS sequence"/>
</dbReference>
<evidence type="ECO:0000256" key="1">
    <source>
        <dbReference type="ARBA" id="ARBA00004651"/>
    </source>
</evidence>
<dbReference type="EMBL" id="WTYC01000013">
    <property type="protein sequence ID" value="MXO49624.1"/>
    <property type="molecule type" value="Genomic_DNA"/>
</dbReference>
<dbReference type="Pfam" id="PF09678">
    <property type="entry name" value="Caa3_CtaG"/>
    <property type="match status" value="1"/>
</dbReference>
<evidence type="ECO:0000256" key="3">
    <source>
        <dbReference type="ARBA" id="ARBA00022692"/>
    </source>
</evidence>
<feature type="transmembrane region" description="Helical" evidence="6">
    <location>
        <begin position="51"/>
        <end position="69"/>
    </location>
</feature>
<dbReference type="OrthoDB" id="259025at2"/>
<sequence length="214" mass="22941">MLAALIALAIGLYLYRGALRRGPAIGAFACLILIYVTPFCALGSALFTIRIVHDVILAAVLAPLVMGAVRLERVEIPGSLAMWTAVHALTFWLWHAPSLYEAAMSSDAVFWVMQFTIVGTAAIWWSKVLRSPAPAAATALLATMVAMGALGALLTFAGRAFYAPHWLTTQVWGLSPIEDQQIAGIIMWAPASLVYLLAALVIIYRSLASDRASA</sequence>
<accession>A0A844XVQ8</accession>
<evidence type="ECO:0000256" key="2">
    <source>
        <dbReference type="ARBA" id="ARBA00022475"/>
    </source>
</evidence>
<dbReference type="AlphaFoldDB" id="A0A844XVQ8"/>
<feature type="transmembrane region" description="Helical" evidence="6">
    <location>
        <begin position="182"/>
        <end position="204"/>
    </location>
</feature>
<evidence type="ECO:0000256" key="6">
    <source>
        <dbReference type="SAM" id="Phobius"/>
    </source>
</evidence>
<organism evidence="7 8">
    <name type="scientific">Qipengyuania vulgaris</name>
    <dbReference type="NCBI Taxonomy" id="291985"/>
    <lineage>
        <taxon>Bacteria</taxon>
        <taxon>Pseudomonadati</taxon>
        <taxon>Pseudomonadota</taxon>
        <taxon>Alphaproteobacteria</taxon>
        <taxon>Sphingomonadales</taxon>
        <taxon>Erythrobacteraceae</taxon>
        <taxon>Qipengyuania</taxon>
    </lineage>
</organism>
<evidence type="ECO:0000313" key="7">
    <source>
        <dbReference type="EMBL" id="MXO49624.1"/>
    </source>
</evidence>
<feature type="transmembrane region" description="Helical" evidence="6">
    <location>
        <begin position="137"/>
        <end position="162"/>
    </location>
</feature>
<evidence type="ECO:0000256" key="5">
    <source>
        <dbReference type="ARBA" id="ARBA00023136"/>
    </source>
</evidence>
<comment type="subcellular location">
    <subcellularLocation>
        <location evidence="1">Cell membrane</location>
        <topology evidence="1">Multi-pass membrane protein</topology>
    </subcellularLocation>
</comment>
<keyword evidence="8" id="KW-1185">Reference proteome</keyword>
<feature type="transmembrane region" description="Helical" evidence="6">
    <location>
        <begin position="76"/>
        <end position="96"/>
    </location>
</feature>